<feature type="domain" description="Daxx histone-binding" evidence="2">
    <location>
        <begin position="416"/>
        <end position="497"/>
    </location>
</feature>
<feature type="compositionally biased region" description="Low complexity" evidence="1">
    <location>
        <begin position="127"/>
        <end position="138"/>
    </location>
</feature>
<organism evidence="3 4">
    <name type="scientific">Diabrotica balteata</name>
    <name type="common">Banded cucumber beetle</name>
    <dbReference type="NCBI Taxonomy" id="107213"/>
    <lineage>
        <taxon>Eukaryota</taxon>
        <taxon>Metazoa</taxon>
        <taxon>Ecdysozoa</taxon>
        <taxon>Arthropoda</taxon>
        <taxon>Hexapoda</taxon>
        <taxon>Insecta</taxon>
        <taxon>Pterygota</taxon>
        <taxon>Neoptera</taxon>
        <taxon>Endopterygota</taxon>
        <taxon>Coleoptera</taxon>
        <taxon>Polyphaga</taxon>
        <taxon>Cucujiformia</taxon>
        <taxon>Chrysomeloidea</taxon>
        <taxon>Chrysomelidae</taxon>
        <taxon>Galerucinae</taxon>
        <taxon>Diabroticina</taxon>
        <taxon>Diabroticites</taxon>
        <taxon>Diabrotica</taxon>
    </lineage>
</organism>
<gene>
    <name evidence="3" type="ORF">DIABBA_LOCUS10350</name>
</gene>
<feature type="region of interest" description="Disordered" evidence="1">
    <location>
        <begin position="95"/>
        <end position="147"/>
    </location>
</feature>
<dbReference type="GO" id="GO:0016605">
    <property type="term" value="C:PML body"/>
    <property type="evidence" value="ECO:0007669"/>
    <property type="project" value="TreeGrafter"/>
</dbReference>
<dbReference type="PANTHER" id="PTHR12766">
    <property type="entry name" value="DEATH DOMAIN-ASSOCIATED PROTEIN 6 DAXX"/>
    <property type="match status" value="1"/>
</dbReference>
<sequence length="549" mass="63049">MADIITLSSSDEEQTESPRKRIKPTPVPNLPNITITKVSTEQCKKPEIVSLCSDEETNVVPDDIEVSELTPINCKKRKKLKNPLHKKIPDPVVICDDEIESPPPIQQSNGDSQSIKENKSEVKENPSESSNIESTSSNTKKDSKSQDAIINESIEIIDEDIRPKSDDNEDKQLLNDLECTFGTSKDGDNENFNEDLSEDMIPDNQPCSSTSAGKPSNTFLIKRFLAIVDRNLKNTKYVTILEKFPKFRTLYNKCIEHLGTSTDFQQRLTENIAKAKKSSTQSVLCFNEVFQHLKEAVKFGTIEVDSREDLIKLKKLEKTIKRLVVIIKRLEETEIDFDLEEDSSYLQLERYMARLDKVYKKYCELLKKNPYGTRLTYQKLMFLNSEYNEINRAIIKTYKNNKKFPSYYDIEKLITKVVKESRLNLNESQIKTESKNCFQKLGELLQKRRRKELYESHYIYLQDTEDPASANMVLNSILKNNYLEAQNKIEKLVQEYVTKQDTKGKVNIDEEGKKKAVSETSSSDDSSDDSSDNSSNESEDDRCESSETD</sequence>
<dbReference type="PANTHER" id="PTHR12766:SF7">
    <property type="entry name" value="DEATH DOMAIN-ASSOCIATED PROTEIN 6"/>
    <property type="match status" value="1"/>
</dbReference>
<dbReference type="InterPro" id="IPR046378">
    <property type="entry name" value="DAXX_histone-bd"/>
</dbReference>
<dbReference type="GO" id="GO:0003713">
    <property type="term" value="F:transcription coactivator activity"/>
    <property type="evidence" value="ECO:0007669"/>
    <property type="project" value="TreeGrafter"/>
</dbReference>
<evidence type="ECO:0000256" key="1">
    <source>
        <dbReference type="SAM" id="MobiDB-lite"/>
    </source>
</evidence>
<protein>
    <recommendedName>
        <fullName evidence="2">Daxx histone-binding domain-containing protein</fullName>
    </recommendedName>
</protein>
<dbReference type="Pfam" id="PF20920">
    <property type="entry name" value="DAXX_hist_bd"/>
    <property type="match status" value="1"/>
</dbReference>
<dbReference type="OrthoDB" id="7492809at2759"/>
<evidence type="ECO:0000313" key="4">
    <source>
        <dbReference type="Proteomes" id="UP001153709"/>
    </source>
</evidence>
<feature type="region of interest" description="Disordered" evidence="1">
    <location>
        <begin position="1"/>
        <end position="32"/>
    </location>
</feature>
<evidence type="ECO:0000313" key="3">
    <source>
        <dbReference type="EMBL" id="CAG9837365.1"/>
    </source>
</evidence>
<name>A0A9N9XI75_DIABA</name>
<proteinExistence type="predicted"/>
<keyword evidence="4" id="KW-1185">Reference proteome</keyword>
<dbReference type="Gene3D" id="1.20.58.2170">
    <property type="match status" value="1"/>
</dbReference>
<feature type="region of interest" description="Disordered" evidence="1">
    <location>
        <begin position="501"/>
        <end position="549"/>
    </location>
</feature>
<accession>A0A9N9XI75</accession>
<dbReference type="GO" id="GO:0042393">
    <property type="term" value="F:histone binding"/>
    <property type="evidence" value="ECO:0007669"/>
    <property type="project" value="InterPro"/>
</dbReference>
<dbReference type="GO" id="GO:0003714">
    <property type="term" value="F:transcription corepressor activity"/>
    <property type="evidence" value="ECO:0007669"/>
    <property type="project" value="TreeGrafter"/>
</dbReference>
<dbReference type="Proteomes" id="UP001153709">
    <property type="component" value="Chromosome 7"/>
</dbReference>
<feature type="compositionally biased region" description="Basic and acidic residues" evidence="1">
    <location>
        <begin position="114"/>
        <end position="126"/>
    </location>
</feature>
<dbReference type="GO" id="GO:0050681">
    <property type="term" value="F:nuclear androgen receptor binding"/>
    <property type="evidence" value="ECO:0007669"/>
    <property type="project" value="TreeGrafter"/>
</dbReference>
<evidence type="ECO:0000259" key="2">
    <source>
        <dbReference type="Pfam" id="PF20920"/>
    </source>
</evidence>
<feature type="compositionally biased region" description="Acidic residues" evidence="1">
    <location>
        <begin position="525"/>
        <end position="549"/>
    </location>
</feature>
<feature type="compositionally biased region" description="Basic and acidic residues" evidence="1">
    <location>
        <begin position="501"/>
        <end position="517"/>
    </location>
</feature>
<reference evidence="3" key="1">
    <citation type="submission" date="2022-01" db="EMBL/GenBank/DDBJ databases">
        <authorList>
            <person name="King R."/>
        </authorList>
    </citation>
    <scope>NUCLEOTIDE SEQUENCE</scope>
</reference>
<dbReference type="InterPro" id="IPR046426">
    <property type="entry name" value="DAXX_histone-bd_sf"/>
</dbReference>
<dbReference type="AlphaFoldDB" id="A0A9N9XI75"/>
<dbReference type="EMBL" id="OU898282">
    <property type="protein sequence ID" value="CAG9837365.1"/>
    <property type="molecule type" value="Genomic_DNA"/>
</dbReference>